<proteinExistence type="predicted"/>
<dbReference type="Proteomes" id="UP000735302">
    <property type="component" value="Unassembled WGS sequence"/>
</dbReference>
<protein>
    <submittedName>
        <fullName evidence="2">Uncharacterized protein</fullName>
    </submittedName>
</protein>
<dbReference type="AlphaFoldDB" id="A0AAV3XYE7"/>
<sequence length="137" mass="15442">MNARLQKQRKLRGQAAVGNKYERQIQIQEKHRGRAVLSVEHERKDTATKEKARPSSCSRQTEVPGWRIRAAVMADEAVPALSTKQRGAGVAAPAEGMRLEIDKSQILATLDFHSKSSVLIILGMLRIWSYPRMHRLS</sequence>
<name>A0AAV3XYE7_9GAST</name>
<gene>
    <name evidence="2" type="ORF">PoB_000215000</name>
</gene>
<feature type="compositionally biased region" description="Basic and acidic residues" evidence="1">
    <location>
        <begin position="39"/>
        <end position="53"/>
    </location>
</feature>
<reference evidence="2 3" key="1">
    <citation type="journal article" date="2021" name="Elife">
        <title>Chloroplast acquisition without the gene transfer in kleptoplastic sea slugs, Plakobranchus ocellatus.</title>
        <authorList>
            <person name="Maeda T."/>
            <person name="Takahashi S."/>
            <person name="Yoshida T."/>
            <person name="Shimamura S."/>
            <person name="Takaki Y."/>
            <person name="Nagai Y."/>
            <person name="Toyoda A."/>
            <person name="Suzuki Y."/>
            <person name="Arimoto A."/>
            <person name="Ishii H."/>
            <person name="Satoh N."/>
            <person name="Nishiyama T."/>
            <person name="Hasebe M."/>
            <person name="Maruyama T."/>
            <person name="Minagawa J."/>
            <person name="Obokata J."/>
            <person name="Shigenobu S."/>
        </authorList>
    </citation>
    <scope>NUCLEOTIDE SEQUENCE [LARGE SCALE GENOMIC DNA]</scope>
</reference>
<comment type="caution">
    <text evidence="2">The sequence shown here is derived from an EMBL/GenBank/DDBJ whole genome shotgun (WGS) entry which is preliminary data.</text>
</comment>
<accession>A0AAV3XYE7</accession>
<organism evidence="2 3">
    <name type="scientific">Plakobranchus ocellatus</name>
    <dbReference type="NCBI Taxonomy" id="259542"/>
    <lineage>
        <taxon>Eukaryota</taxon>
        <taxon>Metazoa</taxon>
        <taxon>Spiralia</taxon>
        <taxon>Lophotrochozoa</taxon>
        <taxon>Mollusca</taxon>
        <taxon>Gastropoda</taxon>
        <taxon>Heterobranchia</taxon>
        <taxon>Euthyneura</taxon>
        <taxon>Panpulmonata</taxon>
        <taxon>Sacoglossa</taxon>
        <taxon>Placobranchoidea</taxon>
        <taxon>Plakobranchidae</taxon>
        <taxon>Plakobranchus</taxon>
    </lineage>
</organism>
<dbReference type="EMBL" id="BLXT01000285">
    <property type="protein sequence ID" value="GFN75644.1"/>
    <property type="molecule type" value="Genomic_DNA"/>
</dbReference>
<evidence type="ECO:0000256" key="1">
    <source>
        <dbReference type="SAM" id="MobiDB-lite"/>
    </source>
</evidence>
<evidence type="ECO:0000313" key="2">
    <source>
        <dbReference type="EMBL" id="GFN75644.1"/>
    </source>
</evidence>
<evidence type="ECO:0000313" key="3">
    <source>
        <dbReference type="Proteomes" id="UP000735302"/>
    </source>
</evidence>
<feature type="region of interest" description="Disordered" evidence="1">
    <location>
        <begin position="32"/>
        <end position="60"/>
    </location>
</feature>
<keyword evidence="3" id="KW-1185">Reference proteome</keyword>